<gene>
    <name evidence="1" type="ORF">Tci_918345</name>
</gene>
<dbReference type="AlphaFoldDB" id="A0A699WKZ8"/>
<proteinExistence type="predicted"/>
<protein>
    <submittedName>
        <fullName evidence="1">Uncharacterized protein</fullName>
    </submittedName>
</protein>
<reference evidence="1" key="1">
    <citation type="journal article" date="2019" name="Sci. Rep.">
        <title>Draft genome of Tanacetum cinerariifolium, the natural source of mosquito coil.</title>
        <authorList>
            <person name="Yamashiro T."/>
            <person name="Shiraishi A."/>
            <person name="Satake H."/>
            <person name="Nakayama K."/>
        </authorList>
    </citation>
    <scope>NUCLEOTIDE SEQUENCE</scope>
</reference>
<name>A0A699WKZ8_TANCI</name>
<comment type="caution">
    <text evidence="1">The sequence shown here is derived from an EMBL/GenBank/DDBJ whole genome shotgun (WGS) entry which is preliminary data.</text>
</comment>
<organism evidence="1">
    <name type="scientific">Tanacetum cinerariifolium</name>
    <name type="common">Dalmatian daisy</name>
    <name type="synonym">Chrysanthemum cinerariifolium</name>
    <dbReference type="NCBI Taxonomy" id="118510"/>
    <lineage>
        <taxon>Eukaryota</taxon>
        <taxon>Viridiplantae</taxon>
        <taxon>Streptophyta</taxon>
        <taxon>Embryophyta</taxon>
        <taxon>Tracheophyta</taxon>
        <taxon>Spermatophyta</taxon>
        <taxon>Magnoliopsida</taxon>
        <taxon>eudicotyledons</taxon>
        <taxon>Gunneridae</taxon>
        <taxon>Pentapetalae</taxon>
        <taxon>asterids</taxon>
        <taxon>campanulids</taxon>
        <taxon>Asterales</taxon>
        <taxon>Asteraceae</taxon>
        <taxon>Asteroideae</taxon>
        <taxon>Anthemideae</taxon>
        <taxon>Anthemidinae</taxon>
        <taxon>Tanacetum</taxon>
    </lineage>
</organism>
<sequence>KFSTGSRNFPTANKKLSTASRKFATSSTKCATADMGMKGKAVKPSAYWAVPRIILMTKDIGTMAALGT</sequence>
<evidence type="ECO:0000313" key="1">
    <source>
        <dbReference type="EMBL" id="GFD46376.1"/>
    </source>
</evidence>
<dbReference type="EMBL" id="BKCJ011672521">
    <property type="protein sequence ID" value="GFD46376.1"/>
    <property type="molecule type" value="Genomic_DNA"/>
</dbReference>
<feature type="non-terminal residue" evidence="1">
    <location>
        <position position="1"/>
    </location>
</feature>
<accession>A0A699WKZ8</accession>